<dbReference type="Proteomes" id="UP000683438">
    <property type="component" value="Segment"/>
</dbReference>
<reference evidence="1" key="1">
    <citation type="submission" date="2020-10" db="EMBL/GenBank/DDBJ databases">
        <title>Complete genome sequence of vB_MoxS-R1, a novel marine prophage inducted from Microbacterium.</title>
        <authorList>
            <person name="Zheng H."/>
            <person name="Liu B."/>
            <person name="Xu Y."/>
            <person name="Chen F."/>
        </authorList>
    </citation>
    <scope>NUCLEOTIDE SEQUENCE</scope>
</reference>
<organism evidence="1 2">
    <name type="scientific">Microbacterium phage vB_MoxS-R1</name>
    <dbReference type="NCBI Taxonomy" id="2848881"/>
    <lineage>
        <taxon>Viruses</taxon>
        <taxon>Duplodnaviria</taxon>
        <taxon>Heunggongvirae</taxon>
        <taxon>Uroviricota</taxon>
        <taxon>Caudoviricetes</taxon>
        <taxon>Syrbvirus</taxon>
        <taxon>Syrbvirus R1</taxon>
    </lineage>
</organism>
<proteinExistence type="predicted"/>
<evidence type="ECO:0000313" key="2">
    <source>
        <dbReference type="Proteomes" id="UP000683438"/>
    </source>
</evidence>
<dbReference type="EMBL" id="MW073100">
    <property type="protein sequence ID" value="QWT28889.1"/>
    <property type="molecule type" value="Genomic_DNA"/>
</dbReference>
<accession>A0A8F2IVF9</accession>
<name>A0A8F2IVF9_9CAUD</name>
<keyword evidence="2" id="KW-1185">Reference proteome</keyword>
<sequence length="55" mass="6394">MSDIREVHDAVRTNLQRRRELTAMTKPELIDYIVNIEDNLAALTTRIEHAYGNEP</sequence>
<gene>
    <name evidence="1" type="ORF">vBMoxSR1_gp39</name>
</gene>
<protein>
    <submittedName>
        <fullName evidence="1">Uncharacterized protein</fullName>
    </submittedName>
</protein>
<evidence type="ECO:0000313" key="1">
    <source>
        <dbReference type="EMBL" id="QWT28889.1"/>
    </source>
</evidence>